<accession>A0A212R0L6</accession>
<dbReference type="GO" id="GO:0016740">
    <property type="term" value="F:transferase activity"/>
    <property type="evidence" value="ECO:0007669"/>
    <property type="project" value="UniProtKB-KW"/>
</dbReference>
<dbReference type="InterPro" id="IPR050256">
    <property type="entry name" value="Glycosyltransferase_2"/>
</dbReference>
<organism evidence="2 3">
    <name type="scientific">Rhodoblastus acidophilus</name>
    <name type="common">Rhodopseudomonas acidophila</name>
    <dbReference type="NCBI Taxonomy" id="1074"/>
    <lineage>
        <taxon>Bacteria</taxon>
        <taxon>Pseudomonadati</taxon>
        <taxon>Pseudomonadota</taxon>
        <taxon>Alphaproteobacteria</taxon>
        <taxon>Hyphomicrobiales</taxon>
        <taxon>Rhodoblastaceae</taxon>
        <taxon>Rhodoblastus</taxon>
    </lineage>
</organism>
<dbReference type="InterPro" id="IPR001173">
    <property type="entry name" value="Glyco_trans_2-like"/>
</dbReference>
<dbReference type="OrthoDB" id="9802632at2"/>
<dbReference type="PANTHER" id="PTHR48090">
    <property type="entry name" value="UNDECAPRENYL-PHOSPHATE 4-DEOXY-4-FORMAMIDO-L-ARABINOSE TRANSFERASE-RELATED"/>
    <property type="match status" value="1"/>
</dbReference>
<keyword evidence="3" id="KW-1185">Reference proteome</keyword>
<dbReference type="AlphaFoldDB" id="A0A212R0L6"/>
<gene>
    <name evidence="2" type="ORF">SAMN06265338_102244</name>
</gene>
<protein>
    <submittedName>
        <fullName evidence="2">Glycosyltransferase involved in cell wall bisynthesis</fullName>
    </submittedName>
</protein>
<name>A0A212R0L6_RHOAC</name>
<dbReference type="Gene3D" id="3.90.550.10">
    <property type="entry name" value="Spore Coat Polysaccharide Biosynthesis Protein SpsA, Chain A"/>
    <property type="match status" value="1"/>
</dbReference>
<sequence>MADKILIFIPMYNCARQIGRVLEQLKHPDVAQVFHGVICVDNQSPDDTLEVAAAAMEGVPLPYRAIFRNNGNYGLGGSHKVAIDFALARGYSHLVVLHGDDQGSIADLTPRIAAGAHHGLDCLLGARFMPGSRLEGYSALRTAANQIFNGVFSIVSGQRLYDLGSGLNLYRVEIFRDGFHRRFRDDLTFNYFLILACCQKQFRQQFFPLTWREDDQISNAKLFRQGLRMLKLLAQRIFDPNGFLAAEHRAVAIESYSSQTVREWTGA</sequence>
<dbReference type="Proteomes" id="UP000198418">
    <property type="component" value="Unassembled WGS sequence"/>
</dbReference>
<dbReference type="SUPFAM" id="SSF53448">
    <property type="entry name" value="Nucleotide-diphospho-sugar transferases"/>
    <property type="match status" value="1"/>
</dbReference>
<feature type="domain" description="Glycosyltransferase 2-like" evidence="1">
    <location>
        <begin position="7"/>
        <end position="177"/>
    </location>
</feature>
<dbReference type="RefSeq" id="WP_088519773.1">
    <property type="nucleotide sequence ID" value="NZ_FYDG01000002.1"/>
</dbReference>
<reference evidence="3" key="1">
    <citation type="submission" date="2017-06" db="EMBL/GenBank/DDBJ databases">
        <authorList>
            <person name="Varghese N."/>
            <person name="Submissions S."/>
        </authorList>
    </citation>
    <scope>NUCLEOTIDE SEQUENCE [LARGE SCALE GENOMIC DNA]</scope>
    <source>
        <strain evidence="3">DSM 137</strain>
    </source>
</reference>
<evidence type="ECO:0000313" key="3">
    <source>
        <dbReference type="Proteomes" id="UP000198418"/>
    </source>
</evidence>
<evidence type="ECO:0000259" key="1">
    <source>
        <dbReference type="Pfam" id="PF00535"/>
    </source>
</evidence>
<dbReference type="EMBL" id="FYDG01000002">
    <property type="protein sequence ID" value="SNB65548.1"/>
    <property type="molecule type" value="Genomic_DNA"/>
</dbReference>
<dbReference type="Pfam" id="PF00535">
    <property type="entry name" value="Glycos_transf_2"/>
    <property type="match status" value="1"/>
</dbReference>
<evidence type="ECO:0000313" key="2">
    <source>
        <dbReference type="EMBL" id="SNB65548.1"/>
    </source>
</evidence>
<dbReference type="CDD" id="cd04179">
    <property type="entry name" value="DPM_DPG-synthase_like"/>
    <property type="match status" value="1"/>
</dbReference>
<keyword evidence="2" id="KW-0808">Transferase</keyword>
<dbReference type="PANTHER" id="PTHR48090:SF6">
    <property type="entry name" value="SLR5056 PROTEIN"/>
    <property type="match status" value="1"/>
</dbReference>
<dbReference type="InterPro" id="IPR029044">
    <property type="entry name" value="Nucleotide-diphossugar_trans"/>
</dbReference>
<proteinExistence type="predicted"/>